<reference evidence="1" key="3">
    <citation type="submission" date="2025-09" db="UniProtKB">
        <authorList>
            <consortium name="Ensembl"/>
        </authorList>
    </citation>
    <scope>IDENTIFICATION</scope>
</reference>
<dbReference type="eggNOG" id="ENOG502S2B7">
    <property type="taxonomic scope" value="Eukaryota"/>
</dbReference>
<gene>
    <name evidence="1" type="primary">SIVA1</name>
</gene>
<dbReference type="Bgee" id="ENSLACG00000003944">
    <property type="expression patterns" value="Expressed in pharyngeal gill and 6 other cell types or tissues"/>
</dbReference>
<dbReference type="EMBL" id="AFYH01002025">
    <property type="status" value="NOT_ANNOTATED_CDS"/>
    <property type="molecule type" value="Genomic_DNA"/>
</dbReference>
<dbReference type="PANTHER" id="PTHR14365:SF1">
    <property type="entry name" value="APOPTOSIS REGULATORY PROTEIN SIVA"/>
    <property type="match status" value="1"/>
</dbReference>
<proteinExistence type="predicted"/>
<dbReference type="GeneTree" id="ENSGT00390000004842"/>
<dbReference type="Proteomes" id="UP000008672">
    <property type="component" value="Unassembled WGS sequence"/>
</dbReference>
<dbReference type="AlphaFoldDB" id="H3A464"/>
<reference evidence="2" key="1">
    <citation type="submission" date="2011-08" db="EMBL/GenBank/DDBJ databases">
        <title>The draft genome of Latimeria chalumnae.</title>
        <authorList>
            <person name="Di Palma F."/>
            <person name="Alfoldi J."/>
            <person name="Johnson J."/>
            <person name="Berlin A."/>
            <person name="Gnerre S."/>
            <person name="Jaffe D."/>
            <person name="MacCallum I."/>
            <person name="Young S."/>
            <person name="Walker B.J."/>
            <person name="Lander E."/>
            <person name="Lindblad-Toh K."/>
        </authorList>
    </citation>
    <scope>NUCLEOTIDE SEQUENCE [LARGE SCALE GENOMIC DNA]</scope>
    <source>
        <strain evidence="2">Wild caught</strain>
    </source>
</reference>
<keyword evidence="2" id="KW-1185">Reference proteome</keyword>
<dbReference type="GO" id="GO:0005175">
    <property type="term" value="F:CD27 receptor binding"/>
    <property type="evidence" value="ECO:0007669"/>
    <property type="project" value="TreeGrafter"/>
</dbReference>
<dbReference type="PANTHER" id="PTHR14365">
    <property type="entry name" value="APOPTOSIS REGULATORY PROTEIN SIVA"/>
    <property type="match status" value="1"/>
</dbReference>
<dbReference type="EMBL" id="AFYH01002027">
    <property type="status" value="NOT_ANNOTATED_CDS"/>
    <property type="molecule type" value="Genomic_DNA"/>
</dbReference>
<dbReference type="STRING" id="7897.ENSLACP00000004435"/>
<evidence type="ECO:0000313" key="1">
    <source>
        <dbReference type="Ensembl" id="ENSLACP00000004435.1"/>
    </source>
</evidence>
<sequence length="168" mass="18283">MPKRPSPSGDIAPVQLKIHVGQKELSQGVCGHKYKKEIYETEKTRKLLFSGAQTFMWNSKPEGNCALNQGQEEICGAFSLMQGQALIGLDGKLSKNSLASQKAVGMSKACSVCRRLASIREACRLCDQFLCCSCSGCCSSCRRVCCSLCSVTEFNPSKNSTLCCFCIQ</sequence>
<dbReference type="FunCoup" id="H3A464">
    <property type="interactions" value="959"/>
</dbReference>
<dbReference type="EMBL" id="AFYH01002024">
    <property type="status" value="NOT_ANNOTATED_CDS"/>
    <property type="molecule type" value="Genomic_DNA"/>
</dbReference>
<protein>
    <submittedName>
        <fullName evidence="1">SIVA1 apoptosis inducing factor</fullName>
    </submittedName>
</protein>
<dbReference type="Pfam" id="PF05458">
    <property type="entry name" value="Siva"/>
    <property type="match status" value="1"/>
</dbReference>
<dbReference type="Ensembl" id="ENSLACT00000004473.1">
    <property type="protein sequence ID" value="ENSLACP00000004435.1"/>
    <property type="gene ID" value="ENSLACG00000003944.2"/>
</dbReference>
<dbReference type="EMBL" id="AFYH01002026">
    <property type="status" value="NOT_ANNOTATED_CDS"/>
    <property type="molecule type" value="Genomic_DNA"/>
</dbReference>
<dbReference type="GO" id="GO:0097191">
    <property type="term" value="P:extrinsic apoptotic signaling pathway"/>
    <property type="evidence" value="ECO:0007669"/>
    <property type="project" value="TreeGrafter"/>
</dbReference>
<dbReference type="OMA" id="AQACMDP"/>
<dbReference type="InParanoid" id="H3A464"/>
<reference evidence="1" key="2">
    <citation type="submission" date="2025-08" db="UniProtKB">
        <authorList>
            <consortium name="Ensembl"/>
        </authorList>
    </citation>
    <scope>IDENTIFICATION</scope>
</reference>
<accession>H3A464</accession>
<dbReference type="InterPro" id="IPR022773">
    <property type="entry name" value="Siva"/>
</dbReference>
<organism evidence="1 2">
    <name type="scientific">Latimeria chalumnae</name>
    <name type="common">Coelacanth</name>
    <dbReference type="NCBI Taxonomy" id="7897"/>
    <lineage>
        <taxon>Eukaryota</taxon>
        <taxon>Metazoa</taxon>
        <taxon>Chordata</taxon>
        <taxon>Craniata</taxon>
        <taxon>Vertebrata</taxon>
        <taxon>Euteleostomi</taxon>
        <taxon>Coelacanthiformes</taxon>
        <taxon>Coelacanthidae</taxon>
        <taxon>Latimeria</taxon>
    </lineage>
</organism>
<evidence type="ECO:0000313" key="2">
    <source>
        <dbReference type="Proteomes" id="UP000008672"/>
    </source>
</evidence>
<name>H3A464_LATCH</name>